<dbReference type="InterPro" id="IPR016166">
    <property type="entry name" value="FAD-bd_PCMH"/>
</dbReference>
<dbReference type="AlphaFoldDB" id="M1Z7Q4"/>
<dbReference type="PROSITE" id="PS51387">
    <property type="entry name" value="FAD_PCMH"/>
    <property type="match status" value="1"/>
</dbReference>
<evidence type="ECO:0000256" key="1">
    <source>
        <dbReference type="ARBA" id="ARBA00005466"/>
    </source>
</evidence>
<dbReference type="VEuPathDB" id="FungiDB:Lema_P125260.1"/>
<comment type="similarity">
    <text evidence="1">Belongs to the oxygen-dependent FAD-linked oxidoreductase family.</text>
</comment>
<dbReference type="STRING" id="985895.M1Z7Q4"/>
<dbReference type="OrthoDB" id="415825at2759"/>
<dbReference type="InterPro" id="IPR016169">
    <property type="entry name" value="FAD-bd_PCMH_sub2"/>
</dbReference>
<dbReference type="InterPro" id="IPR036318">
    <property type="entry name" value="FAD-bd_PCMH-like_sf"/>
</dbReference>
<accession>M1Z7Q4</accession>
<dbReference type="EMBL" id="FP929135">
    <property type="protein sequence ID" value="CCT61121.1"/>
    <property type="molecule type" value="Genomic_DNA"/>
</dbReference>
<proteinExistence type="inferred from homology"/>
<dbReference type="Proteomes" id="UP000002668">
    <property type="component" value="Genome"/>
</dbReference>
<dbReference type="GO" id="GO:0071949">
    <property type="term" value="F:FAD binding"/>
    <property type="evidence" value="ECO:0007669"/>
    <property type="project" value="InterPro"/>
</dbReference>
<keyword evidence="2" id="KW-0560">Oxidoreductase</keyword>
<feature type="domain" description="FAD-binding PCMH-type" evidence="3">
    <location>
        <begin position="164"/>
        <end position="345"/>
    </location>
</feature>
<dbReference type="PANTHER" id="PTHR13878:SF91">
    <property type="entry name" value="FAD BINDING DOMAIN PROTEIN (AFU_ORTHOLOGUE AFUA_6G12070)-RELATED"/>
    <property type="match status" value="1"/>
</dbReference>
<organism evidence="4 5">
    <name type="scientific">Leptosphaeria maculans (strain JN3 / isolate v23.1.3 / race Av1-4-5-6-7-8)</name>
    <name type="common">Blackleg fungus</name>
    <name type="synonym">Phoma lingam</name>
    <dbReference type="NCBI Taxonomy" id="985895"/>
    <lineage>
        <taxon>Eukaryota</taxon>
        <taxon>Fungi</taxon>
        <taxon>Dikarya</taxon>
        <taxon>Ascomycota</taxon>
        <taxon>Pezizomycotina</taxon>
        <taxon>Dothideomycetes</taxon>
        <taxon>Pleosporomycetidae</taxon>
        <taxon>Pleosporales</taxon>
        <taxon>Pleosporineae</taxon>
        <taxon>Leptosphaeriaceae</taxon>
        <taxon>Plenodomus</taxon>
        <taxon>Plenodomus lingam/Leptosphaeria maculans species complex</taxon>
    </lineage>
</organism>
<dbReference type="InterPro" id="IPR006094">
    <property type="entry name" value="Oxid_FAD_bind_N"/>
</dbReference>
<dbReference type="InterPro" id="IPR050432">
    <property type="entry name" value="FAD-linked_Oxidoreductases_BP"/>
</dbReference>
<dbReference type="InParanoid" id="M1Z7Q4"/>
<name>M1Z7Q4_LEPMJ</name>
<dbReference type="Pfam" id="PF08031">
    <property type="entry name" value="BBE"/>
    <property type="match status" value="1"/>
</dbReference>
<reference evidence="4 5" key="1">
    <citation type="journal article" date="2011" name="Nat. Commun.">
        <title>Effector diversification within compartments of the Leptosphaeria maculans genome affected by Repeat-Induced Point mutations.</title>
        <authorList>
            <person name="Rouxel T."/>
            <person name="Grandaubert J."/>
            <person name="Hane J.K."/>
            <person name="Hoede C."/>
            <person name="van de Wouw A.P."/>
            <person name="Couloux A."/>
            <person name="Dominguez V."/>
            <person name="Anthouard V."/>
            <person name="Bally P."/>
            <person name="Bourras S."/>
            <person name="Cozijnsen A.J."/>
            <person name="Ciuffetti L.M."/>
            <person name="Degrave A."/>
            <person name="Dilmaghani A."/>
            <person name="Duret L."/>
            <person name="Fudal I."/>
            <person name="Goodwin S.B."/>
            <person name="Gout L."/>
            <person name="Glaser N."/>
            <person name="Linglin J."/>
            <person name="Kema G.H.J."/>
            <person name="Lapalu N."/>
            <person name="Lawrence C.B."/>
            <person name="May K."/>
            <person name="Meyer M."/>
            <person name="Ollivier B."/>
            <person name="Poulain J."/>
            <person name="Schoch C.L."/>
            <person name="Simon A."/>
            <person name="Spatafora J.W."/>
            <person name="Stachowiak A."/>
            <person name="Turgeon B.G."/>
            <person name="Tyler B.M."/>
            <person name="Vincent D."/>
            <person name="Weissenbach J."/>
            <person name="Amselem J."/>
            <person name="Quesneville H."/>
            <person name="Oliver R.P."/>
            <person name="Wincker P."/>
            <person name="Balesdent M.-H."/>
            <person name="Howlett B.J."/>
        </authorList>
    </citation>
    <scope>NUCLEOTIDE SEQUENCE [LARGE SCALE GENOMIC DNA]</scope>
    <source>
        <strain evidence="5">JN3 / isolate v23.1.3 / race Av1-4-5-6-7-8</strain>
    </source>
</reference>
<dbReference type="SUPFAM" id="SSF56176">
    <property type="entry name" value="FAD-binding/transporter-associated domain-like"/>
    <property type="match status" value="1"/>
</dbReference>
<dbReference type="PANTHER" id="PTHR13878">
    <property type="entry name" value="GULONOLACTONE OXIDASE"/>
    <property type="match status" value="1"/>
</dbReference>
<dbReference type="Pfam" id="PF01565">
    <property type="entry name" value="FAD_binding_4"/>
    <property type="match status" value="1"/>
</dbReference>
<evidence type="ECO:0000256" key="2">
    <source>
        <dbReference type="ARBA" id="ARBA00023002"/>
    </source>
</evidence>
<evidence type="ECO:0000313" key="5">
    <source>
        <dbReference type="Proteomes" id="UP000002668"/>
    </source>
</evidence>
<gene>
    <name evidence="4" type="ORF">Lema_P125260.1</name>
</gene>
<evidence type="ECO:0000313" key="4">
    <source>
        <dbReference type="EMBL" id="CCT61121.1"/>
    </source>
</evidence>
<dbReference type="GO" id="GO:0016491">
    <property type="term" value="F:oxidoreductase activity"/>
    <property type="evidence" value="ECO:0007669"/>
    <property type="project" value="UniProtKB-KW"/>
</dbReference>
<sequence length="692" mass="75448">MTTIAHIVLPHNGLIDEGREQRSAMEEREKTWIKTDAMARYLEHKAVTLILHFLLFRTACALNFDWERTQLTDSEAALNSAIRFGSLASSVVTDREECRAVPGDASWPSDAAWASLNDTLDGALLKPRPLASSFSTEDPTSVMSQWASGSSCTPTLYPNSTCTQGGFPIYVVRATTIKHIQIAVNFARNHNIRLVIKNTGHDFNGKSIGGYSLGVWTHKLKDMVYHANYTSPTGSYTGRAVAYSAGVQAYEGTALMRKNNMTFIVAGGATVGIAGGFLQGGGHSSYTSYYGLAADQVLALTAVTADGRVVECHEGLNEDLFWAFRGGGGGTFGILTSVVVRAFSLTPIISSSIRFSTTPNPGSNTSLSAETFWAGMEAYWKFSPQICAAGGLGYNFIYPTNTPTGLTFTVGISVPNMSAIAYGRFLHPLIQELNDLGIEVPLPALKRSLHTVDTDDNISLSHSHSHLASRGILHELTPHTLLSSRLFPRSSFSPSTLPQTHTAIRTLVASNLTFHGMSYCPLSSLSPFTANAVNPAFRTTLLHAQAYFPTAHWDGAAPLLSRAELTAQHGVLQAAVQQWRDVSPGGGSYVNEGDAQDWEWQQGFYGANYPELREVKARWDPWGVFWGVGMVGSEEWEVRDLEGGKRMGIVVQDGRVCRTGCHHVGQQRHEKKRAVGNKQEENQFHGFGFGFR</sequence>
<evidence type="ECO:0000259" key="3">
    <source>
        <dbReference type="PROSITE" id="PS51387"/>
    </source>
</evidence>
<dbReference type="Gene3D" id="3.30.465.10">
    <property type="match status" value="2"/>
</dbReference>
<keyword evidence="5" id="KW-1185">Reference proteome</keyword>
<protein>
    <recommendedName>
        <fullName evidence="3">FAD-binding PCMH-type domain-containing protein</fullName>
    </recommendedName>
</protein>
<dbReference type="InterPro" id="IPR012951">
    <property type="entry name" value="BBE"/>
</dbReference>